<evidence type="ECO:0000259" key="6">
    <source>
        <dbReference type="Pfam" id="PF01880"/>
    </source>
</evidence>
<dbReference type="AlphaFoldDB" id="A0A2J0KR68"/>
<keyword evidence="3" id="KW-0479">Metal-binding</keyword>
<sequence length="128" mass="14097">MENKWTCDDDILCGVKLPKDKNNLSDLEKKHIPTISAPSAVNKDQPFDVKVEVGTLLAHPNEPAHSIEWVELYCGNTFLGRAQYSGGTSYPVALFKVKLSHAHGPLKAIAKCNMHGLWQGTKDIEVEG</sequence>
<evidence type="ECO:0000313" key="8">
    <source>
        <dbReference type="Proteomes" id="UP000230052"/>
    </source>
</evidence>
<dbReference type="Pfam" id="PF01880">
    <property type="entry name" value="Desulfoferrodox"/>
    <property type="match status" value="1"/>
</dbReference>
<protein>
    <submittedName>
        <fullName evidence="7">Superoxide reductase</fullName>
    </submittedName>
</protein>
<keyword evidence="4" id="KW-0249">Electron transport</keyword>
<evidence type="ECO:0000313" key="7">
    <source>
        <dbReference type="EMBL" id="PIU40895.1"/>
    </source>
</evidence>
<dbReference type="EMBL" id="PEWV01000075">
    <property type="protein sequence ID" value="PIU40895.1"/>
    <property type="molecule type" value="Genomic_DNA"/>
</dbReference>
<evidence type="ECO:0000256" key="1">
    <source>
        <dbReference type="ARBA" id="ARBA00005941"/>
    </source>
</evidence>
<comment type="similarity">
    <text evidence="1">Belongs to the desulfoferrodoxin family.</text>
</comment>
<dbReference type="PANTHER" id="PTHR36541">
    <property type="entry name" value="SUPEROXIDE REDUCTASE-RELATED"/>
    <property type="match status" value="1"/>
</dbReference>
<dbReference type="NCBIfam" id="TIGR00332">
    <property type="entry name" value="neela_ferrous"/>
    <property type="match status" value="1"/>
</dbReference>
<name>A0A2J0KR68_9BACT</name>
<dbReference type="InterPro" id="IPR002742">
    <property type="entry name" value="Desulfoferrodoxin_Fe-bd_dom"/>
</dbReference>
<proteinExistence type="inferred from homology"/>
<dbReference type="Proteomes" id="UP000230052">
    <property type="component" value="Unassembled WGS sequence"/>
</dbReference>
<dbReference type="PANTHER" id="PTHR36541:SF1">
    <property type="entry name" value="SUPEROXIDE REDUCTASE-RELATED"/>
    <property type="match status" value="1"/>
</dbReference>
<reference evidence="7 8" key="1">
    <citation type="submission" date="2017-09" db="EMBL/GenBank/DDBJ databases">
        <title>Depth-based differentiation of microbial function through sediment-hosted aquifers and enrichment of novel symbionts in the deep terrestrial subsurface.</title>
        <authorList>
            <person name="Probst A.J."/>
            <person name="Ladd B."/>
            <person name="Jarett J.K."/>
            <person name="Geller-Mcgrath D.E."/>
            <person name="Sieber C.M."/>
            <person name="Emerson J.B."/>
            <person name="Anantharaman K."/>
            <person name="Thomas B.C."/>
            <person name="Malmstrom R."/>
            <person name="Stieglmeier M."/>
            <person name="Klingl A."/>
            <person name="Woyke T."/>
            <person name="Ryan C.M."/>
            <person name="Banfield J.F."/>
        </authorList>
    </citation>
    <scope>NUCLEOTIDE SEQUENCE [LARGE SCALE GENOMIC DNA]</scope>
    <source>
        <strain evidence="7">CG07_land_8_20_14_0_80_42_15</strain>
    </source>
</reference>
<keyword evidence="5" id="KW-0408">Iron</keyword>
<evidence type="ECO:0000256" key="2">
    <source>
        <dbReference type="ARBA" id="ARBA00022448"/>
    </source>
</evidence>
<evidence type="ECO:0000256" key="4">
    <source>
        <dbReference type="ARBA" id="ARBA00022982"/>
    </source>
</evidence>
<organism evidence="7 8">
    <name type="scientific">Candidatus Aquitaenariimonas noxiae</name>
    <dbReference type="NCBI Taxonomy" id="1974741"/>
    <lineage>
        <taxon>Bacteria</taxon>
        <taxon>Pseudomonadati</taxon>
        <taxon>Candidatus Omnitrophota</taxon>
        <taxon>Candidatus Aquitaenariimonas</taxon>
    </lineage>
</organism>
<dbReference type="Gene3D" id="2.60.40.730">
    <property type="entry name" value="SOR catalytic domain"/>
    <property type="match status" value="1"/>
</dbReference>
<keyword evidence="2" id="KW-0813">Transport</keyword>
<evidence type="ECO:0000256" key="5">
    <source>
        <dbReference type="ARBA" id="ARBA00023004"/>
    </source>
</evidence>
<dbReference type="SUPFAM" id="SSF49367">
    <property type="entry name" value="Superoxide reductase-like"/>
    <property type="match status" value="1"/>
</dbReference>
<dbReference type="GO" id="GO:0016491">
    <property type="term" value="F:oxidoreductase activity"/>
    <property type="evidence" value="ECO:0007669"/>
    <property type="project" value="InterPro"/>
</dbReference>
<comment type="caution">
    <text evidence="7">The sequence shown here is derived from an EMBL/GenBank/DDBJ whole genome shotgun (WGS) entry which is preliminary data.</text>
</comment>
<dbReference type="InterPro" id="IPR036073">
    <property type="entry name" value="Desulfoferrodoxin_Fe-bd_dom_sf"/>
</dbReference>
<dbReference type="GO" id="GO:0005506">
    <property type="term" value="F:iron ion binding"/>
    <property type="evidence" value="ECO:0007669"/>
    <property type="project" value="InterPro"/>
</dbReference>
<gene>
    <name evidence="7" type="ORF">COS99_08300</name>
</gene>
<accession>A0A2J0KR68</accession>
<evidence type="ECO:0000256" key="3">
    <source>
        <dbReference type="ARBA" id="ARBA00022723"/>
    </source>
</evidence>
<feature type="domain" description="Desulfoferrodoxin ferrous iron-binding" evidence="6">
    <location>
        <begin position="25"/>
        <end position="120"/>
    </location>
</feature>
<dbReference type="InterPro" id="IPR051233">
    <property type="entry name" value="Desulfoferrodoxin_SOR"/>
</dbReference>